<accession>A0A517R844</accession>
<organism evidence="1 2">
    <name type="scientific">Gimesia alba</name>
    <dbReference type="NCBI Taxonomy" id="2527973"/>
    <lineage>
        <taxon>Bacteria</taxon>
        <taxon>Pseudomonadati</taxon>
        <taxon>Planctomycetota</taxon>
        <taxon>Planctomycetia</taxon>
        <taxon>Planctomycetales</taxon>
        <taxon>Planctomycetaceae</taxon>
        <taxon>Gimesia</taxon>
    </lineage>
</organism>
<dbReference type="AlphaFoldDB" id="A0A517R844"/>
<gene>
    <name evidence="1" type="ORF">Pan241w_01220</name>
</gene>
<sequence length="82" mass="8790">MGLPLDFIVTVNTFSITVGQANSATQYQPIVAPNSVTQHCHSLRVISVFSLSLSAQIIFGPIPVFDLGHLPLFICGQVDHIG</sequence>
<name>A0A517R844_9PLAN</name>
<evidence type="ECO:0000313" key="2">
    <source>
        <dbReference type="Proteomes" id="UP000317171"/>
    </source>
</evidence>
<dbReference type="KEGG" id="gaz:Pan241w_01220"/>
<dbReference type="EMBL" id="CP036269">
    <property type="protein sequence ID" value="QDT40069.1"/>
    <property type="molecule type" value="Genomic_DNA"/>
</dbReference>
<proteinExistence type="predicted"/>
<dbReference type="Proteomes" id="UP000317171">
    <property type="component" value="Chromosome"/>
</dbReference>
<reference evidence="1 2" key="1">
    <citation type="submission" date="2019-02" db="EMBL/GenBank/DDBJ databases">
        <title>Deep-cultivation of Planctomycetes and their phenomic and genomic characterization uncovers novel biology.</title>
        <authorList>
            <person name="Wiegand S."/>
            <person name="Jogler M."/>
            <person name="Boedeker C."/>
            <person name="Pinto D."/>
            <person name="Vollmers J."/>
            <person name="Rivas-Marin E."/>
            <person name="Kohn T."/>
            <person name="Peeters S.H."/>
            <person name="Heuer A."/>
            <person name="Rast P."/>
            <person name="Oberbeckmann S."/>
            <person name="Bunk B."/>
            <person name="Jeske O."/>
            <person name="Meyerdierks A."/>
            <person name="Storesund J.E."/>
            <person name="Kallscheuer N."/>
            <person name="Luecker S."/>
            <person name="Lage O.M."/>
            <person name="Pohl T."/>
            <person name="Merkel B.J."/>
            <person name="Hornburger P."/>
            <person name="Mueller R.-W."/>
            <person name="Bruemmer F."/>
            <person name="Labrenz M."/>
            <person name="Spormann A.M."/>
            <person name="Op den Camp H."/>
            <person name="Overmann J."/>
            <person name="Amann R."/>
            <person name="Jetten M.S.M."/>
            <person name="Mascher T."/>
            <person name="Medema M.H."/>
            <person name="Devos D.P."/>
            <person name="Kaster A.-K."/>
            <person name="Ovreas L."/>
            <person name="Rohde M."/>
            <person name="Galperin M.Y."/>
            <person name="Jogler C."/>
        </authorList>
    </citation>
    <scope>NUCLEOTIDE SEQUENCE [LARGE SCALE GENOMIC DNA]</scope>
    <source>
        <strain evidence="1 2">Pan241w</strain>
    </source>
</reference>
<evidence type="ECO:0000313" key="1">
    <source>
        <dbReference type="EMBL" id="QDT40069.1"/>
    </source>
</evidence>
<protein>
    <submittedName>
        <fullName evidence="1">Uncharacterized protein</fullName>
    </submittedName>
</protein>
<keyword evidence="2" id="KW-1185">Reference proteome</keyword>